<proteinExistence type="inferred from homology"/>
<evidence type="ECO:0000256" key="7">
    <source>
        <dbReference type="ARBA" id="ARBA00022737"/>
    </source>
</evidence>
<feature type="transmembrane region" description="Helical" evidence="12">
    <location>
        <begin position="615"/>
        <end position="640"/>
    </location>
</feature>
<feature type="domain" description="4Fe-4S ferredoxin-type" evidence="13">
    <location>
        <begin position="11"/>
        <end position="39"/>
    </location>
</feature>
<dbReference type="PATRIC" id="fig|1813736.3.peg.1284"/>
<feature type="transmembrane region" description="Helical" evidence="12">
    <location>
        <begin position="351"/>
        <end position="378"/>
    </location>
</feature>
<dbReference type="AlphaFoldDB" id="A0A143PHQ1"/>
<dbReference type="OrthoDB" id="9810688at2"/>
<keyword evidence="9" id="KW-0408">Iron</keyword>
<gene>
    <name evidence="14" type="primary">fdnH</name>
    <name evidence="14" type="ORF">LuPra_01239</name>
</gene>
<evidence type="ECO:0000256" key="9">
    <source>
        <dbReference type="ARBA" id="ARBA00023004"/>
    </source>
</evidence>
<dbReference type="Pfam" id="PF03916">
    <property type="entry name" value="NrfD"/>
    <property type="match status" value="1"/>
</dbReference>
<feature type="transmembrane region" description="Helical" evidence="12">
    <location>
        <begin position="486"/>
        <end position="503"/>
    </location>
</feature>
<dbReference type="Gene3D" id="3.30.70.20">
    <property type="match status" value="2"/>
</dbReference>
<feature type="transmembrane region" description="Helical" evidence="12">
    <location>
        <begin position="463"/>
        <end position="480"/>
    </location>
</feature>
<dbReference type="GO" id="GO:0046872">
    <property type="term" value="F:metal ion binding"/>
    <property type="evidence" value="ECO:0007669"/>
    <property type="project" value="UniProtKB-KW"/>
</dbReference>
<feature type="transmembrane region" description="Helical" evidence="12">
    <location>
        <begin position="515"/>
        <end position="537"/>
    </location>
</feature>
<dbReference type="InterPro" id="IPR005614">
    <property type="entry name" value="NrfD-like"/>
</dbReference>
<feature type="transmembrane region" description="Helical" evidence="12">
    <location>
        <begin position="318"/>
        <end position="339"/>
    </location>
</feature>
<feature type="domain" description="4Fe-4S ferredoxin-type" evidence="13">
    <location>
        <begin position="77"/>
        <end position="108"/>
    </location>
</feature>
<feature type="transmembrane region" description="Helical" evidence="12">
    <location>
        <begin position="549"/>
        <end position="574"/>
    </location>
</feature>
<evidence type="ECO:0000256" key="5">
    <source>
        <dbReference type="ARBA" id="ARBA00022692"/>
    </source>
</evidence>
<keyword evidence="6" id="KW-0479">Metal-binding</keyword>
<feature type="transmembrane region" description="Helical" evidence="12">
    <location>
        <begin position="427"/>
        <end position="451"/>
    </location>
</feature>
<dbReference type="Gene3D" id="1.20.1630.10">
    <property type="entry name" value="Formate dehydrogenase/DMSO reductase domain"/>
    <property type="match status" value="1"/>
</dbReference>
<dbReference type="Proteomes" id="UP000076079">
    <property type="component" value="Chromosome"/>
</dbReference>
<dbReference type="SUPFAM" id="SSF54862">
    <property type="entry name" value="4Fe-4S ferredoxins"/>
    <property type="match status" value="1"/>
</dbReference>
<keyword evidence="8 12" id="KW-1133">Transmembrane helix</keyword>
<dbReference type="GO" id="GO:0051539">
    <property type="term" value="F:4 iron, 4 sulfur cluster binding"/>
    <property type="evidence" value="ECO:0007669"/>
    <property type="project" value="UniProtKB-KW"/>
</dbReference>
<feature type="transmembrane region" description="Helical" evidence="12">
    <location>
        <begin position="390"/>
        <end position="407"/>
    </location>
</feature>
<evidence type="ECO:0000256" key="10">
    <source>
        <dbReference type="ARBA" id="ARBA00023014"/>
    </source>
</evidence>
<dbReference type="InterPro" id="IPR017900">
    <property type="entry name" value="4Fe4S_Fe_S_CS"/>
</dbReference>
<comment type="subcellular location">
    <subcellularLocation>
        <location evidence="1">Cell membrane</location>
        <topology evidence="1">Multi-pass membrane protein</topology>
    </subcellularLocation>
</comment>
<evidence type="ECO:0000256" key="11">
    <source>
        <dbReference type="ARBA" id="ARBA00023136"/>
    </source>
</evidence>
<keyword evidence="4" id="KW-0004">4Fe-4S</keyword>
<keyword evidence="3" id="KW-1003">Cell membrane</keyword>
<sequence length="730" mass="79531">MTPVATEGPIRATLIDISNCIGCRACQVACKQWNERDGEQTELQDDLGFQNPATLSAKTLTLIAFHEFENAQKPGGLESAFVMQRCLHCLEPACVSACPTTALYRQSDGPVSYNVDDCIGCRYCALACPWDVPTSDWNTRAPKISKCTHCADRAPQPPPTTFNGQPLSLEAAKQFADTMAIPACVKACPADALRYGTRDEMLALAHKRIADRPDKYVDHVYGEKELGGTSVLYLSRVPFDKLGFPTYGDKPFPAFTKTALGAVPPAVMAVGALLGASYAFFRKRAQAVADASAASRHAHHGHVEFEPLRSALMTPFNWVLLLLMAFGAISFVARFALGLGGSTNLSDTYPWGLWILFDLVWIAVAAGAFAMAGVIYVFQRKDLYGLGRSAVLMGLLSYSFVTVTLIADLGLPWHSYALALNAPEHSAMFEVSWCVGLYVTILLLEFLPVPFDYFGYHRAASAWRRWNGAYVAAAVTLFVYMLSRNVLYALGTAIVFGALAWIFRARDEHAEPIMLAIAAVTLSTMHQSSLGSLYLLMPNMLAPQWWSPVMPVSFFLSSIAAGTALVIVIDMWIAKGWRRPIEIARLASVGQITFWALLVYLVFRLGDMAIRNQLAGAFAGGLGLAFAAEIVLGGVLPLILLSRRSLRQRPDVLCVASVLAVGGVAYNRMNVVLFAMTFRGRMPWVAPETYVPSIVEWGVSIGLIAATIFLFGLAARLMPVLSKAQPIEGH</sequence>
<reference evidence="15" key="2">
    <citation type="submission" date="2016-04" db="EMBL/GenBank/DDBJ databases">
        <title>First Complete Genome Sequence of a Subdivision 6 Acidobacterium.</title>
        <authorList>
            <person name="Huang S."/>
            <person name="Vieira S."/>
            <person name="Bunk B."/>
            <person name="Riedel T."/>
            <person name="Sproeer C."/>
            <person name="Overmann J."/>
        </authorList>
    </citation>
    <scope>NUCLEOTIDE SEQUENCE [LARGE SCALE GENOMIC DNA]</scope>
    <source>
        <strain evidence="15">DSM 100886 HEG_-6_39</strain>
    </source>
</reference>
<evidence type="ECO:0000256" key="1">
    <source>
        <dbReference type="ARBA" id="ARBA00004651"/>
    </source>
</evidence>
<dbReference type="GO" id="GO:0005886">
    <property type="term" value="C:plasma membrane"/>
    <property type="evidence" value="ECO:0007669"/>
    <property type="project" value="UniProtKB-SubCell"/>
</dbReference>
<keyword evidence="5 12" id="KW-0812">Transmembrane</keyword>
<accession>A0A143PHQ1</accession>
<evidence type="ECO:0000313" key="15">
    <source>
        <dbReference type="Proteomes" id="UP000076079"/>
    </source>
</evidence>
<evidence type="ECO:0000256" key="12">
    <source>
        <dbReference type="SAM" id="Phobius"/>
    </source>
</evidence>
<evidence type="ECO:0000259" key="13">
    <source>
        <dbReference type="PROSITE" id="PS51379"/>
    </source>
</evidence>
<feature type="domain" description="4Fe-4S ferredoxin-type" evidence="13">
    <location>
        <begin position="109"/>
        <end position="138"/>
    </location>
</feature>
<evidence type="ECO:0000256" key="2">
    <source>
        <dbReference type="ARBA" id="ARBA00008929"/>
    </source>
</evidence>
<dbReference type="InterPro" id="IPR051555">
    <property type="entry name" value="FDH_Electron_Transfer_Unit"/>
</dbReference>
<dbReference type="Pfam" id="PF13247">
    <property type="entry name" value="Fer4_11"/>
    <property type="match status" value="1"/>
</dbReference>
<dbReference type="KEGG" id="abac:LuPra_01239"/>
<dbReference type="RefSeq" id="WP_110169920.1">
    <property type="nucleotide sequence ID" value="NZ_CP015136.1"/>
</dbReference>
<dbReference type="PROSITE" id="PS51379">
    <property type="entry name" value="4FE4S_FER_2"/>
    <property type="match status" value="3"/>
</dbReference>
<reference evidence="14 15" key="1">
    <citation type="journal article" date="2016" name="Genome Announc.">
        <title>First Complete Genome Sequence of a Subdivision 6 Acidobacterium Strain.</title>
        <authorList>
            <person name="Huang S."/>
            <person name="Vieira S."/>
            <person name="Bunk B."/>
            <person name="Riedel T."/>
            <person name="Sproer C."/>
            <person name="Overmann J."/>
        </authorList>
    </citation>
    <scope>NUCLEOTIDE SEQUENCE [LARGE SCALE GENOMIC DNA]</scope>
    <source>
        <strain evidence="15">DSM 100886 HEG_-6_39</strain>
    </source>
</reference>
<feature type="transmembrane region" description="Helical" evidence="12">
    <location>
        <begin position="586"/>
        <end position="603"/>
    </location>
</feature>
<evidence type="ECO:0000256" key="6">
    <source>
        <dbReference type="ARBA" id="ARBA00022723"/>
    </source>
</evidence>
<evidence type="ECO:0000256" key="3">
    <source>
        <dbReference type="ARBA" id="ARBA00022475"/>
    </source>
</evidence>
<dbReference type="InterPro" id="IPR017896">
    <property type="entry name" value="4Fe4S_Fe-S-bd"/>
</dbReference>
<evidence type="ECO:0000256" key="8">
    <source>
        <dbReference type="ARBA" id="ARBA00022989"/>
    </source>
</evidence>
<name>A0A143PHQ1_LUTPR</name>
<comment type="similarity">
    <text evidence="2">Belongs to the NrfD family.</text>
</comment>
<keyword evidence="10" id="KW-0411">Iron-sulfur</keyword>
<feature type="transmembrane region" description="Helical" evidence="12">
    <location>
        <begin position="697"/>
        <end position="715"/>
    </location>
</feature>
<keyword evidence="11 12" id="KW-0472">Membrane</keyword>
<evidence type="ECO:0000313" key="14">
    <source>
        <dbReference type="EMBL" id="AMY08051.1"/>
    </source>
</evidence>
<feature type="transmembrane region" description="Helical" evidence="12">
    <location>
        <begin position="259"/>
        <end position="281"/>
    </location>
</feature>
<dbReference type="CDD" id="cd10561">
    <property type="entry name" value="HybA_like"/>
    <property type="match status" value="1"/>
</dbReference>
<protein>
    <submittedName>
        <fullName evidence="14">Formate dehydrogenase-N subunit beta</fullName>
    </submittedName>
</protein>
<dbReference type="PROSITE" id="PS00198">
    <property type="entry name" value="4FE4S_FER_1"/>
    <property type="match status" value="1"/>
</dbReference>
<feature type="transmembrane region" description="Helical" evidence="12">
    <location>
        <begin position="652"/>
        <end position="677"/>
    </location>
</feature>
<keyword evidence="7" id="KW-0677">Repeat</keyword>
<dbReference type="STRING" id="1855912.LuPra_01239"/>
<dbReference type="EMBL" id="CP015136">
    <property type="protein sequence ID" value="AMY08051.1"/>
    <property type="molecule type" value="Genomic_DNA"/>
</dbReference>
<dbReference type="PANTHER" id="PTHR43545">
    <property type="entry name" value="FORMATE DEHYDROGENASE, NITRATE-INDUCIBLE, IRON-SULFUR SUBUNIT"/>
    <property type="match status" value="1"/>
</dbReference>
<evidence type="ECO:0000256" key="4">
    <source>
        <dbReference type="ARBA" id="ARBA00022485"/>
    </source>
</evidence>
<organism evidence="14 15">
    <name type="scientific">Luteitalea pratensis</name>
    <dbReference type="NCBI Taxonomy" id="1855912"/>
    <lineage>
        <taxon>Bacteria</taxon>
        <taxon>Pseudomonadati</taxon>
        <taxon>Acidobacteriota</taxon>
        <taxon>Vicinamibacteria</taxon>
        <taxon>Vicinamibacterales</taxon>
        <taxon>Vicinamibacteraceae</taxon>
        <taxon>Luteitalea</taxon>
    </lineage>
</organism>
<keyword evidence="15" id="KW-1185">Reference proteome</keyword>
<dbReference type="PANTHER" id="PTHR43545:SF4">
    <property type="entry name" value="IRON-SULFUR PROTEIN"/>
    <property type="match status" value="1"/>
</dbReference>